<sequence length="663" mass="73675">MHRSDSDYRSYAPSYATSLRNYSLSVSRGNRSILLPVQELAEPMVIVPPDGGWGWIVVAASLIIMFCADGIQYCFALFLDDISKDLNEDLTQVALVASLVGGFYYLSGPITCSSVNRFGFQKITFLGGLLSCIAFCAASYAKSLVALLVVLGILGGTAFNLMYTPSLIAIGFYFEHWRALAMAITCCGSSLGVTCFPVIVQALQHLTWRTKFRYFSGMFVICGLLGWTFRPLKATKVDRFVQFGEVEEIESKLVEDDNEMTGIVAFFRRFKNALFPTISEASLLPETMMRGSVASSVVYSLYMQRDVDDTLSTFLRADENDPSDKSENMTEDNRSRRQSEAPREIVQRNIRKSFNERFTGCCETFNNYSCSPCCTRARDASVSVNNLHVNRPLYRDDIFYTGSIVSAATLRNSRFGSRQTAATSRGYPSLAYTLSVTRAATQRDLQQQGRCVICPDAVIRVLVTMLDFHMLKSPAFVLLLVSGYLSLMGTYLVFTYIPSYGREKGLDPQFNGILISVIGIPNTVGRAACGIMSCFPALDTHVTCWVCISISGISVIASYFLSTPIQFSIAYGLFGFTIATFAVLRAVAFAELFGLENLTNCFGWNMIFQSLAAFSATPVGNLIYYKTGQFSYVILFTGIILLISGLIIIPIERLLRWEKNRRR</sequence>
<keyword evidence="2" id="KW-0812">Transmembrane</keyword>
<dbReference type="AlphaFoldDB" id="A0A9N9MLX0"/>
<dbReference type="EMBL" id="OU892278">
    <property type="protein sequence ID" value="CAG9765196.1"/>
    <property type="molecule type" value="Genomic_DNA"/>
</dbReference>
<dbReference type="OrthoDB" id="6509908at2759"/>
<dbReference type="Gene3D" id="1.20.1250.20">
    <property type="entry name" value="MFS general substrate transporter like domains"/>
    <property type="match status" value="2"/>
</dbReference>
<evidence type="ECO:0000256" key="2">
    <source>
        <dbReference type="SAM" id="Phobius"/>
    </source>
</evidence>
<feature type="transmembrane region" description="Helical" evidence="2">
    <location>
        <begin position="212"/>
        <end position="229"/>
    </location>
</feature>
<feature type="transmembrane region" description="Helical" evidence="2">
    <location>
        <begin position="542"/>
        <end position="562"/>
    </location>
</feature>
<dbReference type="SUPFAM" id="SSF103473">
    <property type="entry name" value="MFS general substrate transporter"/>
    <property type="match status" value="1"/>
</dbReference>
<feature type="transmembrane region" description="Helical" evidence="2">
    <location>
        <begin position="602"/>
        <end position="624"/>
    </location>
</feature>
<gene>
    <name evidence="3" type="ORF">CEUTPL_LOCUS5811</name>
</gene>
<feature type="region of interest" description="Disordered" evidence="1">
    <location>
        <begin position="316"/>
        <end position="344"/>
    </location>
</feature>
<protein>
    <submittedName>
        <fullName evidence="3">Uncharacterized protein</fullName>
    </submittedName>
</protein>
<dbReference type="PANTHER" id="PTHR11360">
    <property type="entry name" value="MONOCARBOXYLATE TRANSPORTER"/>
    <property type="match status" value="1"/>
</dbReference>
<dbReference type="Pfam" id="PF07690">
    <property type="entry name" value="MFS_1"/>
    <property type="match status" value="1"/>
</dbReference>
<feature type="transmembrane region" description="Helical" evidence="2">
    <location>
        <begin position="147"/>
        <end position="173"/>
    </location>
</feature>
<keyword evidence="2" id="KW-0472">Membrane</keyword>
<proteinExistence type="predicted"/>
<feature type="transmembrane region" description="Helical" evidence="2">
    <location>
        <begin position="509"/>
        <end position="535"/>
    </location>
</feature>
<organism evidence="3 4">
    <name type="scientific">Ceutorhynchus assimilis</name>
    <name type="common">cabbage seed weevil</name>
    <dbReference type="NCBI Taxonomy" id="467358"/>
    <lineage>
        <taxon>Eukaryota</taxon>
        <taxon>Metazoa</taxon>
        <taxon>Ecdysozoa</taxon>
        <taxon>Arthropoda</taxon>
        <taxon>Hexapoda</taxon>
        <taxon>Insecta</taxon>
        <taxon>Pterygota</taxon>
        <taxon>Neoptera</taxon>
        <taxon>Endopterygota</taxon>
        <taxon>Coleoptera</taxon>
        <taxon>Polyphaga</taxon>
        <taxon>Cucujiformia</taxon>
        <taxon>Curculionidae</taxon>
        <taxon>Ceutorhynchinae</taxon>
        <taxon>Ceutorhynchus</taxon>
    </lineage>
</organism>
<feature type="transmembrane region" description="Helical" evidence="2">
    <location>
        <begin position="53"/>
        <end position="78"/>
    </location>
</feature>
<feature type="transmembrane region" description="Helical" evidence="2">
    <location>
        <begin position="630"/>
        <end position="655"/>
    </location>
</feature>
<feature type="transmembrane region" description="Helical" evidence="2">
    <location>
        <begin position="123"/>
        <end position="141"/>
    </location>
</feature>
<feature type="transmembrane region" description="Helical" evidence="2">
    <location>
        <begin position="475"/>
        <end position="497"/>
    </location>
</feature>
<dbReference type="InterPro" id="IPR036259">
    <property type="entry name" value="MFS_trans_sf"/>
</dbReference>
<feature type="transmembrane region" description="Helical" evidence="2">
    <location>
        <begin position="90"/>
        <end position="111"/>
    </location>
</feature>
<evidence type="ECO:0000313" key="4">
    <source>
        <dbReference type="Proteomes" id="UP001152799"/>
    </source>
</evidence>
<keyword evidence="2" id="KW-1133">Transmembrane helix</keyword>
<feature type="transmembrane region" description="Helical" evidence="2">
    <location>
        <begin position="568"/>
        <end position="590"/>
    </location>
</feature>
<evidence type="ECO:0000256" key="1">
    <source>
        <dbReference type="SAM" id="MobiDB-lite"/>
    </source>
</evidence>
<evidence type="ECO:0000313" key="3">
    <source>
        <dbReference type="EMBL" id="CAG9765196.1"/>
    </source>
</evidence>
<accession>A0A9N9MLX0</accession>
<dbReference type="InterPro" id="IPR011701">
    <property type="entry name" value="MFS"/>
</dbReference>
<dbReference type="GO" id="GO:0008028">
    <property type="term" value="F:monocarboxylic acid transmembrane transporter activity"/>
    <property type="evidence" value="ECO:0007669"/>
    <property type="project" value="TreeGrafter"/>
</dbReference>
<name>A0A9N9MLX0_9CUCU</name>
<reference evidence="3" key="1">
    <citation type="submission" date="2022-01" db="EMBL/GenBank/DDBJ databases">
        <authorList>
            <person name="King R."/>
        </authorList>
    </citation>
    <scope>NUCLEOTIDE SEQUENCE</scope>
</reference>
<dbReference type="PANTHER" id="PTHR11360:SF238">
    <property type="entry name" value="SD10469P"/>
    <property type="match status" value="1"/>
</dbReference>
<dbReference type="Proteomes" id="UP001152799">
    <property type="component" value="Chromosome 2"/>
</dbReference>
<feature type="transmembrane region" description="Helical" evidence="2">
    <location>
        <begin position="180"/>
        <end position="200"/>
    </location>
</feature>
<keyword evidence="4" id="KW-1185">Reference proteome</keyword>
<dbReference type="InterPro" id="IPR050327">
    <property type="entry name" value="Proton-linked_MCT"/>
</dbReference>